<dbReference type="Proteomes" id="UP001257914">
    <property type="component" value="Unassembled WGS sequence"/>
</dbReference>
<keyword evidence="2" id="KW-0813">Transport</keyword>
<keyword evidence="6 7" id="KW-0472">Membrane</keyword>
<dbReference type="PROSITE" id="PS50850">
    <property type="entry name" value="MFS"/>
    <property type="match status" value="1"/>
</dbReference>
<feature type="transmembrane region" description="Helical" evidence="7">
    <location>
        <begin position="168"/>
        <end position="187"/>
    </location>
</feature>
<feature type="transmembrane region" description="Helical" evidence="7">
    <location>
        <begin position="310"/>
        <end position="330"/>
    </location>
</feature>
<proteinExistence type="predicted"/>
<dbReference type="Pfam" id="PF07690">
    <property type="entry name" value="MFS_1"/>
    <property type="match status" value="1"/>
</dbReference>
<accession>A0ABU3R0I7</accession>
<dbReference type="PANTHER" id="PTHR23517">
    <property type="entry name" value="RESISTANCE PROTEIN MDTM, PUTATIVE-RELATED-RELATED"/>
    <property type="match status" value="1"/>
</dbReference>
<keyword evidence="5 7" id="KW-1133">Transmembrane helix</keyword>
<evidence type="ECO:0000259" key="8">
    <source>
        <dbReference type="PROSITE" id="PS50850"/>
    </source>
</evidence>
<feature type="transmembrane region" description="Helical" evidence="7">
    <location>
        <begin position="216"/>
        <end position="234"/>
    </location>
</feature>
<feature type="transmembrane region" description="Helical" evidence="7">
    <location>
        <begin position="342"/>
        <end position="362"/>
    </location>
</feature>
<protein>
    <submittedName>
        <fullName evidence="9">MFS transporter</fullName>
    </submittedName>
</protein>
<dbReference type="PANTHER" id="PTHR23517:SF2">
    <property type="entry name" value="MULTIDRUG RESISTANCE PROTEIN MDTH"/>
    <property type="match status" value="1"/>
</dbReference>
<dbReference type="RefSeq" id="WP_315946787.1">
    <property type="nucleotide sequence ID" value="NZ_JAWCUA010000007.1"/>
</dbReference>
<dbReference type="EMBL" id="JAWCUA010000007">
    <property type="protein sequence ID" value="MDU0113192.1"/>
    <property type="molecule type" value="Genomic_DNA"/>
</dbReference>
<evidence type="ECO:0000313" key="9">
    <source>
        <dbReference type="EMBL" id="MDU0113192.1"/>
    </source>
</evidence>
<dbReference type="CDD" id="cd17329">
    <property type="entry name" value="MFS_MdtH_MDR_like"/>
    <property type="match status" value="1"/>
</dbReference>
<feature type="transmembrane region" description="Helical" evidence="7">
    <location>
        <begin position="79"/>
        <end position="112"/>
    </location>
</feature>
<keyword evidence="10" id="KW-1185">Reference proteome</keyword>
<evidence type="ECO:0000256" key="4">
    <source>
        <dbReference type="ARBA" id="ARBA00022692"/>
    </source>
</evidence>
<evidence type="ECO:0000256" key="6">
    <source>
        <dbReference type="ARBA" id="ARBA00023136"/>
    </source>
</evidence>
<evidence type="ECO:0000256" key="7">
    <source>
        <dbReference type="SAM" id="Phobius"/>
    </source>
</evidence>
<comment type="subcellular location">
    <subcellularLocation>
        <location evidence="1">Cell membrane</location>
        <topology evidence="1">Multi-pass membrane protein</topology>
    </subcellularLocation>
</comment>
<sequence length="409" mass="45862">MKISNAKQFPVVVWVLIIGAFFARGTFFMVWPFMAIILFQKFQLSPWEIGLFMSLAAVSAVVTGFFSGTLTDRYGRKNVILAAGIISIFAFVGIAFANHIISYVFFMALCAISKEIWEPPVKVLISDSLPNTDLRELAFQLRYFAINVGAAIGPLMGVWFGVTAQQETFLLTAFSFVVLVLVLKYTFKHSTFIGQPTNLTKVTLKQTLHILRQDHVFLLLLIANMIVMFIYAHLDSSLVQYLTQSSTNNVIELVSFLIFTNACTIICLQFFSIKFLAHVSLIRRIYLGMFFLALSQLCFALNPIDFYAGWIIATFVMSVGETILFPNMNIQIDRIAPKHMKGVYFGAASFYSIGFASAPYIGGIILSAWSGSVLFCITFGLCFVVYAMYGLTQYAKRPNFEALIEKQIC</sequence>
<feature type="transmembrane region" description="Helical" evidence="7">
    <location>
        <begin position="49"/>
        <end position="67"/>
    </location>
</feature>
<dbReference type="SUPFAM" id="SSF103473">
    <property type="entry name" value="MFS general substrate transporter"/>
    <property type="match status" value="1"/>
</dbReference>
<reference evidence="9 10" key="1">
    <citation type="submission" date="2023-10" db="EMBL/GenBank/DDBJ databases">
        <title>Psychrosphaera aquimaarina strain SW33 isolated from seawater.</title>
        <authorList>
            <person name="Bayburt H."/>
            <person name="Kim J.M."/>
            <person name="Choi B.J."/>
            <person name="Jeon C.O."/>
        </authorList>
    </citation>
    <scope>NUCLEOTIDE SEQUENCE [LARGE SCALE GENOMIC DNA]</scope>
    <source>
        <strain evidence="9 10">KCTC 52743</strain>
    </source>
</reference>
<name>A0ABU3R0I7_9GAMM</name>
<dbReference type="InterPro" id="IPR036259">
    <property type="entry name" value="MFS_trans_sf"/>
</dbReference>
<dbReference type="InterPro" id="IPR050171">
    <property type="entry name" value="MFS_Transporters"/>
</dbReference>
<organism evidence="9 10">
    <name type="scientific">Psychrosphaera aquimarina</name>
    <dbReference type="NCBI Taxonomy" id="2044854"/>
    <lineage>
        <taxon>Bacteria</taxon>
        <taxon>Pseudomonadati</taxon>
        <taxon>Pseudomonadota</taxon>
        <taxon>Gammaproteobacteria</taxon>
        <taxon>Alteromonadales</taxon>
        <taxon>Pseudoalteromonadaceae</taxon>
        <taxon>Psychrosphaera</taxon>
    </lineage>
</organism>
<feature type="transmembrane region" description="Helical" evidence="7">
    <location>
        <begin position="285"/>
        <end position="304"/>
    </location>
</feature>
<comment type="caution">
    <text evidence="9">The sequence shown here is derived from an EMBL/GenBank/DDBJ whole genome shotgun (WGS) entry which is preliminary data.</text>
</comment>
<feature type="transmembrane region" description="Helical" evidence="7">
    <location>
        <begin position="12"/>
        <end position="37"/>
    </location>
</feature>
<keyword evidence="4 7" id="KW-0812">Transmembrane</keyword>
<dbReference type="InterPro" id="IPR011701">
    <property type="entry name" value="MFS"/>
</dbReference>
<feature type="transmembrane region" description="Helical" evidence="7">
    <location>
        <begin position="368"/>
        <end position="389"/>
    </location>
</feature>
<evidence type="ECO:0000313" key="10">
    <source>
        <dbReference type="Proteomes" id="UP001257914"/>
    </source>
</evidence>
<keyword evidence="3" id="KW-1003">Cell membrane</keyword>
<evidence type="ECO:0000256" key="5">
    <source>
        <dbReference type="ARBA" id="ARBA00022989"/>
    </source>
</evidence>
<evidence type="ECO:0000256" key="1">
    <source>
        <dbReference type="ARBA" id="ARBA00004651"/>
    </source>
</evidence>
<feature type="transmembrane region" description="Helical" evidence="7">
    <location>
        <begin position="254"/>
        <end position="273"/>
    </location>
</feature>
<feature type="domain" description="Major facilitator superfamily (MFS) profile" evidence="8">
    <location>
        <begin position="12"/>
        <end position="401"/>
    </location>
</feature>
<dbReference type="InterPro" id="IPR020846">
    <property type="entry name" value="MFS_dom"/>
</dbReference>
<evidence type="ECO:0000256" key="2">
    <source>
        <dbReference type="ARBA" id="ARBA00022448"/>
    </source>
</evidence>
<dbReference type="Gene3D" id="1.20.1250.20">
    <property type="entry name" value="MFS general substrate transporter like domains"/>
    <property type="match status" value="1"/>
</dbReference>
<evidence type="ECO:0000256" key="3">
    <source>
        <dbReference type="ARBA" id="ARBA00022475"/>
    </source>
</evidence>
<gene>
    <name evidence="9" type="ORF">RT723_09325</name>
</gene>